<evidence type="ECO:0000313" key="1">
    <source>
        <dbReference type="EMBL" id="EWC62067.1"/>
    </source>
</evidence>
<dbReference type="EMBL" id="AYXG01000089">
    <property type="protein sequence ID" value="EWC62067.1"/>
    <property type="molecule type" value="Genomic_DNA"/>
</dbReference>
<gene>
    <name evidence="1" type="ORF">UO65_2581</name>
</gene>
<reference evidence="1 2" key="1">
    <citation type="journal article" date="2014" name="Genome Announc.">
        <title>Draft Genome Sequence of the Antitrypanosomally Active Sponge-Associated Bacterium Actinokineospora sp. Strain EG49.</title>
        <authorList>
            <person name="Harjes J."/>
            <person name="Ryu T."/>
            <person name="Abdelmohsen U.R."/>
            <person name="Moitinho-Silva L."/>
            <person name="Horn H."/>
            <person name="Ravasi T."/>
            <person name="Hentschel U."/>
        </authorList>
    </citation>
    <scope>NUCLEOTIDE SEQUENCE [LARGE SCALE GENOMIC DNA]</scope>
    <source>
        <strain evidence="1 2">EG49</strain>
    </source>
</reference>
<dbReference type="AlphaFoldDB" id="W7IZH8"/>
<sequence>MDSAPAVERVAFFRESARIYAAVAETDRFHHHEALYWATREREHAQAAQAELDRGKGVARVARHA</sequence>
<evidence type="ECO:0000313" key="2">
    <source>
        <dbReference type="Proteomes" id="UP000019277"/>
    </source>
</evidence>
<dbReference type="InterPro" id="IPR048152">
    <property type="entry name" value="AMED_5909-like"/>
</dbReference>
<dbReference type="Proteomes" id="UP000019277">
    <property type="component" value="Unassembled WGS sequence"/>
</dbReference>
<accession>W7IZH8</accession>
<organism evidence="1 2">
    <name type="scientific">Actinokineospora spheciospongiae</name>
    <dbReference type="NCBI Taxonomy" id="909613"/>
    <lineage>
        <taxon>Bacteria</taxon>
        <taxon>Bacillati</taxon>
        <taxon>Actinomycetota</taxon>
        <taxon>Actinomycetes</taxon>
        <taxon>Pseudonocardiales</taxon>
        <taxon>Pseudonocardiaceae</taxon>
        <taxon>Actinokineospora</taxon>
    </lineage>
</organism>
<proteinExistence type="predicted"/>
<keyword evidence="2" id="KW-1185">Reference proteome</keyword>
<name>W7IZH8_9PSEU</name>
<dbReference type="NCBIfam" id="NF041510">
    <property type="entry name" value="AMED_5909_fam"/>
    <property type="match status" value="1"/>
</dbReference>
<protein>
    <submittedName>
        <fullName evidence="1">Uncharacterized protein</fullName>
    </submittedName>
</protein>
<comment type="caution">
    <text evidence="1">The sequence shown here is derived from an EMBL/GenBank/DDBJ whole genome shotgun (WGS) entry which is preliminary data.</text>
</comment>
<dbReference type="eggNOG" id="ENOG5031VKF">
    <property type="taxonomic scope" value="Bacteria"/>
</dbReference>